<sequence>MIGLAGKIMKRRGAVNIKRTGNRLVMSNMQHHLEYTSSCRKLLLISALIFSTGAFLCSYSRASLSIATINTIQGEAPQILDTTDAKVLQGIYFNLKLSDDKNLAITPNQNRILNIAYNTSPSDYSFGVNLPTLSNDDILDNDGDYLANTNNLVIDNITSEWRDASDNVIDPNSKTWLGSNVCNAESYRGDSSVKVTLSYHINTEYGDPRSSETREASTTFKLIADDGICYIRPGVLSLNTKDGWPDGNNKNWMGSEWTARPDPYDPNQFKPRTGYYAWATDKNGHHFPTIGFPEGRFRIVPKNPISQYTYELVKNPNSALVSTVRSINPDSKSEFKFNGNVPTKGEDFVILVTNINTKAKFIYRFSLNKWIYSIPEDRWGGVSFDVAKQKCSANGDRFATRAELTNSLYATKDLSMSDENNWYPANDSAKRAIGGGLSGEWGKVYFYAPKNSGDKFDMMKDVPDSDMKQIFDYNFYFTSEISPNPNKYYSVGIVEGNVIIEPDDAYIACVRY</sequence>
<proteinExistence type="predicted"/>
<protein>
    <submittedName>
        <fullName evidence="1">Uncharacterized protein</fullName>
    </submittedName>
</protein>
<organism evidence="1 2">
    <name type="scientific">Frischella perrara</name>
    <dbReference type="NCBI Taxonomy" id="1267021"/>
    <lineage>
        <taxon>Bacteria</taxon>
        <taxon>Pseudomonadati</taxon>
        <taxon>Pseudomonadota</taxon>
        <taxon>Gammaproteobacteria</taxon>
        <taxon>Orbales</taxon>
        <taxon>Orbaceae</taxon>
        <taxon>Frischella</taxon>
    </lineage>
</organism>
<dbReference type="EMBL" id="QGLM01000020">
    <property type="protein sequence ID" value="PXY94492.1"/>
    <property type="molecule type" value="Genomic_DNA"/>
</dbReference>
<reference evidence="1 2" key="1">
    <citation type="submission" date="2018-05" db="EMBL/GenBank/DDBJ databases">
        <title>Reference genomes for bee gut microbiota database.</title>
        <authorList>
            <person name="Ellegaard K.M."/>
        </authorList>
    </citation>
    <scope>NUCLEOTIDE SEQUENCE [LARGE SCALE GENOMIC DNA]</scope>
    <source>
        <strain evidence="1 2">ESL0167</strain>
    </source>
</reference>
<evidence type="ECO:0000313" key="1">
    <source>
        <dbReference type="EMBL" id="PXY94492.1"/>
    </source>
</evidence>
<evidence type="ECO:0000313" key="2">
    <source>
        <dbReference type="Proteomes" id="UP000247838"/>
    </source>
</evidence>
<comment type="caution">
    <text evidence="1">The sequence shown here is derived from an EMBL/GenBank/DDBJ whole genome shotgun (WGS) entry which is preliminary data.</text>
</comment>
<dbReference type="Proteomes" id="UP000247838">
    <property type="component" value="Unassembled WGS sequence"/>
</dbReference>
<gene>
    <name evidence="1" type="ORF">DKK76_10010</name>
</gene>
<accession>A0A318MNZ0</accession>
<name>A0A318MNZ0_FRIPE</name>
<dbReference type="AlphaFoldDB" id="A0A318MNZ0"/>